<evidence type="ECO:0000313" key="3">
    <source>
        <dbReference type="Proteomes" id="UP000649617"/>
    </source>
</evidence>
<sequence length="100" mass="11113">DQARVSTLPAWAPLHRFFHQQLLNNLVEIRDIAEGLLSARSEDNQQLQEVRQRLAESLYTFQVAEKVASTLTMVTKKLPRGERPANAAASSSGSGLARRV</sequence>
<reference evidence="2" key="1">
    <citation type="submission" date="2021-02" db="EMBL/GenBank/DDBJ databases">
        <authorList>
            <person name="Dougan E. K."/>
            <person name="Rhodes N."/>
            <person name="Thang M."/>
            <person name="Chan C."/>
        </authorList>
    </citation>
    <scope>NUCLEOTIDE SEQUENCE</scope>
</reference>
<feature type="non-terminal residue" evidence="2">
    <location>
        <position position="1"/>
    </location>
</feature>
<evidence type="ECO:0000313" key="2">
    <source>
        <dbReference type="EMBL" id="CAE7706754.1"/>
    </source>
</evidence>
<dbReference type="AlphaFoldDB" id="A0A812X0D3"/>
<comment type="caution">
    <text evidence="2">The sequence shown here is derived from an EMBL/GenBank/DDBJ whole genome shotgun (WGS) entry which is preliminary data.</text>
</comment>
<name>A0A812X0D3_SYMPI</name>
<feature type="region of interest" description="Disordered" evidence="1">
    <location>
        <begin position="78"/>
        <end position="100"/>
    </location>
</feature>
<feature type="compositionally biased region" description="Low complexity" evidence="1">
    <location>
        <begin position="85"/>
        <end position="100"/>
    </location>
</feature>
<dbReference type="EMBL" id="CAJNIZ010044972">
    <property type="protein sequence ID" value="CAE7706754.1"/>
    <property type="molecule type" value="Genomic_DNA"/>
</dbReference>
<proteinExistence type="predicted"/>
<dbReference type="OrthoDB" id="10447287at2759"/>
<gene>
    <name evidence="2" type="ORF">SPIL2461_LOCUS19965</name>
</gene>
<evidence type="ECO:0000256" key="1">
    <source>
        <dbReference type="SAM" id="MobiDB-lite"/>
    </source>
</evidence>
<protein>
    <submittedName>
        <fullName evidence="2">Uncharacterized protein</fullName>
    </submittedName>
</protein>
<organism evidence="2 3">
    <name type="scientific">Symbiodinium pilosum</name>
    <name type="common">Dinoflagellate</name>
    <dbReference type="NCBI Taxonomy" id="2952"/>
    <lineage>
        <taxon>Eukaryota</taxon>
        <taxon>Sar</taxon>
        <taxon>Alveolata</taxon>
        <taxon>Dinophyceae</taxon>
        <taxon>Suessiales</taxon>
        <taxon>Symbiodiniaceae</taxon>
        <taxon>Symbiodinium</taxon>
    </lineage>
</organism>
<keyword evidence="3" id="KW-1185">Reference proteome</keyword>
<feature type="non-terminal residue" evidence="2">
    <location>
        <position position="100"/>
    </location>
</feature>
<accession>A0A812X0D3</accession>
<dbReference type="Proteomes" id="UP000649617">
    <property type="component" value="Unassembled WGS sequence"/>
</dbReference>